<comment type="caution">
    <text evidence="1">The sequence shown here is derived from an EMBL/GenBank/DDBJ whole genome shotgun (WGS) entry which is preliminary data.</text>
</comment>
<dbReference type="Proteomes" id="UP000682811">
    <property type="component" value="Unassembled WGS sequence"/>
</dbReference>
<evidence type="ECO:0000313" key="1">
    <source>
        <dbReference type="EMBL" id="GIO48847.1"/>
    </source>
</evidence>
<dbReference type="AlphaFoldDB" id="A0A919YIA6"/>
<dbReference type="PROSITE" id="PS51257">
    <property type="entry name" value="PROKAR_LIPOPROTEIN"/>
    <property type="match status" value="1"/>
</dbReference>
<gene>
    <name evidence="1" type="ORF">J34TS1_36120</name>
</gene>
<reference evidence="1 2" key="1">
    <citation type="submission" date="2021-03" db="EMBL/GenBank/DDBJ databases">
        <title>Antimicrobial resistance genes in bacteria isolated from Japanese honey, and their potential for conferring macrolide and lincosamide resistance in the American foulbrood pathogen Paenibacillus larvae.</title>
        <authorList>
            <person name="Okamoto M."/>
            <person name="Kumagai M."/>
            <person name="Kanamori H."/>
            <person name="Takamatsu D."/>
        </authorList>
    </citation>
    <scope>NUCLEOTIDE SEQUENCE [LARGE SCALE GENOMIC DNA]</scope>
    <source>
        <strain evidence="1 2">J34TS1</strain>
    </source>
</reference>
<sequence length="156" mass="16696">MKAGTDLVLNTGFGASLDTTQAGATGGSCAKFEFSDKGNGKATISGGVIEGILGNKAGQYTARARVKANISTSTRPLFALSVQDSKTFEPFPIAKGSTETSDKMFSAKDIGLDWTFVETSFYWDGVTPIELWTGRQGGYEPDVAFWEDIVEFVVLK</sequence>
<keyword evidence="2" id="KW-1185">Reference proteome</keyword>
<dbReference type="RefSeq" id="WP_212979459.1">
    <property type="nucleotide sequence ID" value="NZ_AP025343.1"/>
</dbReference>
<protein>
    <submittedName>
        <fullName evidence="1">Uncharacterized protein</fullName>
    </submittedName>
</protein>
<name>A0A919YIA6_9BACL</name>
<evidence type="ECO:0000313" key="2">
    <source>
        <dbReference type="Proteomes" id="UP000682811"/>
    </source>
</evidence>
<accession>A0A919YIA6</accession>
<dbReference type="EMBL" id="BORT01000016">
    <property type="protein sequence ID" value="GIO48847.1"/>
    <property type="molecule type" value="Genomic_DNA"/>
</dbReference>
<organism evidence="1 2">
    <name type="scientific">Paenibacillus azoreducens</name>
    <dbReference type="NCBI Taxonomy" id="116718"/>
    <lineage>
        <taxon>Bacteria</taxon>
        <taxon>Bacillati</taxon>
        <taxon>Bacillota</taxon>
        <taxon>Bacilli</taxon>
        <taxon>Bacillales</taxon>
        <taxon>Paenibacillaceae</taxon>
        <taxon>Paenibacillus</taxon>
    </lineage>
</organism>
<proteinExistence type="predicted"/>